<comment type="function">
    <text evidence="5">Involved in formation and maintenance of cell shape.</text>
</comment>
<evidence type="ECO:0000256" key="5">
    <source>
        <dbReference type="PIRNR" id="PIRNR038471"/>
    </source>
</evidence>
<dbReference type="Proteomes" id="UP000611762">
    <property type="component" value="Unassembled WGS sequence"/>
</dbReference>
<reference evidence="8" key="1">
    <citation type="submission" date="2020-08" db="EMBL/GenBank/DDBJ databases">
        <title>Genome public.</title>
        <authorList>
            <person name="Liu C."/>
            <person name="Sun Q."/>
        </authorList>
    </citation>
    <scope>NUCLEOTIDE SEQUENCE</scope>
    <source>
        <strain evidence="8">H8</strain>
    </source>
</reference>
<keyword evidence="3 5" id="KW-0133">Cell shape</keyword>
<evidence type="ECO:0000256" key="4">
    <source>
        <dbReference type="ARBA" id="ARBA00032089"/>
    </source>
</evidence>
<dbReference type="Pfam" id="PF04085">
    <property type="entry name" value="MreC"/>
    <property type="match status" value="1"/>
</dbReference>
<protein>
    <recommendedName>
        <fullName evidence="2 5">Cell shape-determining protein MreC</fullName>
    </recommendedName>
    <alternativeName>
        <fullName evidence="4 5">Cell shape protein MreC</fullName>
    </alternativeName>
</protein>
<dbReference type="PANTHER" id="PTHR34138:SF1">
    <property type="entry name" value="CELL SHAPE-DETERMINING PROTEIN MREC"/>
    <property type="match status" value="1"/>
</dbReference>
<evidence type="ECO:0000256" key="1">
    <source>
        <dbReference type="ARBA" id="ARBA00009369"/>
    </source>
</evidence>
<dbReference type="InterPro" id="IPR042177">
    <property type="entry name" value="Cell/Rod_1"/>
</dbReference>
<evidence type="ECO:0000256" key="3">
    <source>
        <dbReference type="ARBA" id="ARBA00022960"/>
    </source>
</evidence>
<dbReference type="GO" id="GO:0005886">
    <property type="term" value="C:plasma membrane"/>
    <property type="evidence" value="ECO:0007669"/>
    <property type="project" value="TreeGrafter"/>
</dbReference>
<dbReference type="InterPro" id="IPR007221">
    <property type="entry name" value="MreC"/>
</dbReference>
<sequence length="277" mass="30280">MKKREKKRLIVVLVLTALIFVFMGVSYSLTSAGRANPLSSAAQFIFSPVQSVFSKAGRSVGGFFEALSNVYTYREENERLKTEIDVLKQETRSIESLKQENERLRELLNFKETSTEYDMVGCEVIAKDAGNWFGTFKVDKGTSSGIQKDDVAVLRRALVGKVTEVGDNWAEITSIIEPESSVGALVTRTQDIAIAEGDLGLKDKGKLKLSFIADSAGLVAGDSIETSGIGGVYPKGLLIGTVSEILTDSAKNTNYAVVDTEVDFERIREVMVIKSKQ</sequence>
<gene>
    <name evidence="8" type="primary">mreC</name>
    <name evidence="8" type="ORF">H8698_10465</name>
</gene>
<evidence type="ECO:0000313" key="9">
    <source>
        <dbReference type="Proteomes" id="UP000611762"/>
    </source>
</evidence>
<accession>A0A926HZQ0</accession>
<dbReference type="RefSeq" id="WP_177680779.1">
    <property type="nucleotide sequence ID" value="NZ_JACRSU010000004.1"/>
</dbReference>
<dbReference type="Gene3D" id="2.40.10.350">
    <property type="entry name" value="Rod shape-determining protein MreC, domain 2"/>
    <property type="match status" value="1"/>
</dbReference>
<dbReference type="GO" id="GO:0008360">
    <property type="term" value="P:regulation of cell shape"/>
    <property type="evidence" value="ECO:0007669"/>
    <property type="project" value="UniProtKB-KW"/>
</dbReference>
<keyword evidence="9" id="KW-1185">Reference proteome</keyword>
<keyword evidence="6" id="KW-0175">Coiled coil</keyword>
<feature type="domain" description="Rod shape-determining protein MreC beta-barrel core" evidence="7">
    <location>
        <begin position="124"/>
        <end position="274"/>
    </location>
</feature>
<dbReference type="PANTHER" id="PTHR34138">
    <property type="entry name" value="CELL SHAPE-DETERMINING PROTEIN MREC"/>
    <property type="match status" value="1"/>
</dbReference>
<organism evidence="8 9">
    <name type="scientific">Congzhengia minquanensis</name>
    <dbReference type="NCBI Taxonomy" id="2763657"/>
    <lineage>
        <taxon>Bacteria</taxon>
        <taxon>Bacillati</taxon>
        <taxon>Bacillota</taxon>
        <taxon>Clostridia</taxon>
        <taxon>Eubacteriales</taxon>
        <taxon>Oscillospiraceae</taxon>
        <taxon>Congzhengia</taxon>
    </lineage>
</organism>
<dbReference type="PIRSF" id="PIRSF038471">
    <property type="entry name" value="MreC"/>
    <property type="match status" value="1"/>
</dbReference>
<dbReference type="InterPro" id="IPR042175">
    <property type="entry name" value="Cell/Rod_MreC_2"/>
</dbReference>
<evidence type="ECO:0000259" key="7">
    <source>
        <dbReference type="Pfam" id="PF04085"/>
    </source>
</evidence>
<name>A0A926HZQ0_9FIRM</name>
<proteinExistence type="inferred from homology"/>
<evidence type="ECO:0000256" key="6">
    <source>
        <dbReference type="SAM" id="Coils"/>
    </source>
</evidence>
<evidence type="ECO:0000256" key="2">
    <source>
        <dbReference type="ARBA" id="ARBA00013855"/>
    </source>
</evidence>
<dbReference type="InterPro" id="IPR055342">
    <property type="entry name" value="MreC_beta-barrel_core"/>
</dbReference>
<dbReference type="EMBL" id="JACRSU010000004">
    <property type="protein sequence ID" value="MBC8541400.1"/>
    <property type="molecule type" value="Genomic_DNA"/>
</dbReference>
<feature type="coiled-coil region" evidence="6">
    <location>
        <begin position="70"/>
        <end position="114"/>
    </location>
</feature>
<dbReference type="Gene3D" id="2.40.10.340">
    <property type="entry name" value="Rod shape-determining protein MreC, domain 1"/>
    <property type="match status" value="1"/>
</dbReference>
<dbReference type="NCBIfam" id="TIGR00219">
    <property type="entry name" value="mreC"/>
    <property type="match status" value="1"/>
</dbReference>
<evidence type="ECO:0000313" key="8">
    <source>
        <dbReference type="EMBL" id="MBC8541400.1"/>
    </source>
</evidence>
<dbReference type="AlphaFoldDB" id="A0A926HZQ0"/>
<comment type="similarity">
    <text evidence="1 5">Belongs to the MreC family.</text>
</comment>
<comment type="caution">
    <text evidence="8">The sequence shown here is derived from an EMBL/GenBank/DDBJ whole genome shotgun (WGS) entry which is preliminary data.</text>
</comment>